<evidence type="ECO:0000313" key="4">
    <source>
        <dbReference type="Proteomes" id="UP001431217"/>
    </source>
</evidence>
<dbReference type="InterPro" id="IPR014917">
    <property type="entry name" value="DUF1800"/>
</dbReference>
<dbReference type="PANTHER" id="PTHR43737">
    <property type="entry name" value="BLL7424 PROTEIN"/>
    <property type="match status" value="1"/>
</dbReference>
<keyword evidence="4" id="KW-1185">Reference proteome</keyword>
<evidence type="ECO:0000313" key="3">
    <source>
        <dbReference type="EMBL" id="MCL1635154.1"/>
    </source>
</evidence>
<reference evidence="3 4" key="1">
    <citation type="submission" date="2022-05" db="EMBL/GenBank/DDBJ databases">
        <title>Luteimonas sp. SX5, whole genome shotgun sequencing project.</title>
        <authorList>
            <person name="Zhao G."/>
            <person name="Shen L."/>
        </authorList>
    </citation>
    <scope>NUCLEOTIDE SEQUENCE [LARGE SCALE GENOMIC DNA]</scope>
    <source>
        <strain evidence="3 4">SX5</strain>
    </source>
</reference>
<proteinExistence type="predicted"/>
<dbReference type="PANTHER" id="PTHR43737:SF1">
    <property type="entry name" value="DUF1501 DOMAIN-CONTAINING PROTEIN"/>
    <property type="match status" value="1"/>
</dbReference>
<dbReference type="Proteomes" id="UP001431217">
    <property type="component" value="Unassembled WGS sequence"/>
</dbReference>
<feature type="region of interest" description="Disordered" evidence="1">
    <location>
        <begin position="40"/>
        <end position="71"/>
    </location>
</feature>
<keyword evidence="2" id="KW-0472">Membrane</keyword>
<protein>
    <submittedName>
        <fullName evidence="3">DUF1800 domain-containing protein</fullName>
    </submittedName>
</protein>
<feature type="compositionally biased region" description="Low complexity" evidence="1">
    <location>
        <begin position="46"/>
        <end position="66"/>
    </location>
</feature>
<accession>A0ABT0MJW2</accession>
<dbReference type="Pfam" id="PF08811">
    <property type="entry name" value="DUF1800"/>
    <property type="match status" value="1"/>
</dbReference>
<keyword evidence="2" id="KW-0812">Transmembrane</keyword>
<keyword evidence="2" id="KW-1133">Transmembrane helix</keyword>
<name>A0ABT0MJW2_9GAMM</name>
<evidence type="ECO:0000256" key="1">
    <source>
        <dbReference type="SAM" id="MobiDB-lite"/>
    </source>
</evidence>
<gene>
    <name evidence="3" type="ORF">M2650_11020</name>
</gene>
<evidence type="ECO:0000256" key="2">
    <source>
        <dbReference type="SAM" id="Phobius"/>
    </source>
</evidence>
<organism evidence="3 4">
    <name type="scientific">Luteimonas galliterrae</name>
    <dbReference type="NCBI Taxonomy" id="2940486"/>
    <lineage>
        <taxon>Bacteria</taxon>
        <taxon>Pseudomonadati</taxon>
        <taxon>Pseudomonadota</taxon>
        <taxon>Gammaproteobacteria</taxon>
        <taxon>Lysobacterales</taxon>
        <taxon>Lysobacteraceae</taxon>
        <taxon>Luteimonas</taxon>
    </lineage>
</organism>
<dbReference type="RefSeq" id="WP_249474501.1">
    <property type="nucleotide sequence ID" value="NZ_JAMBEP010000002.1"/>
</dbReference>
<comment type="caution">
    <text evidence="3">The sequence shown here is derived from an EMBL/GenBank/DDBJ whole genome shotgun (WGS) entry which is preliminary data.</text>
</comment>
<feature type="transmembrane region" description="Helical" evidence="2">
    <location>
        <begin position="15"/>
        <end position="35"/>
    </location>
</feature>
<sequence length="608" mass="67052">MRWGGWDAWPDTVRFWAWPWPGLQFLLLVAAMLAVRQDAPRPVPPAKTAASTAPAAAAAAPGKSTPLPASARPIDANSAARFLAQATFGPTLEEIERVRQIGYRAWLDDQFAQPTSSQLNFIKAAGSDTRREWRLDAWFVNAVGGQDPFDPALVHRDQLRQRVAFALSEIFVVSDATSDQLGNAPHGMTNYYDRLAYDAFGNFRTLLEDVTLHPVMGIYLSMLGNQKPDPANNIRPDENYAREVLQLFSIGLVMLNQDGTPKLDGAGKTIPTYNQDTVKGFAHVFTGWTFKGCAGTWDGFECYIWDSTDPSWISRMEAFPEYHASAQAKQLLVYPGVSLPNGVLAGGGTAASDLKAALDNIFRHPNVGPFVGRQLIQRLVTSNPSPGYVSRVAAKFNNNGQGVRGDMKAVIRAILFDPEARDPTWRPPHGGKVREPILRLTHLWRALNARSQSGHMDEFWTLSGNLGQAPMSASSVFNFFSPRYMPTGEPTALGLAAPELQLATDYMLPSTESYLGWKVYDVYIGNPDLGPDEIAIDLSRDTPLAANPSALVDRYNLLFMSGQMSVPMRHALLERLQGMPGSTEAQRRTRVQEALYLIINSPEYVVQK</sequence>
<dbReference type="EMBL" id="JAMBEP010000002">
    <property type="protein sequence ID" value="MCL1635154.1"/>
    <property type="molecule type" value="Genomic_DNA"/>
</dbReference>